<comment type="similarity">
    <text evidence="1 7">Belongs to the peptidase S8 family.</text>
</comment>
<dbReference type="PROSITE" id="PS51257">
    <property type="entry name" value="PROKAR_LIPOPROTEIN"/>
    <property type="match status" value="1"/>
</dbReference>
<evidence type="ECO:0000259" key="9">
    <source>
        <dbReference type="Pfam" id="PF00082"/>
    </source>
</evidence>
<evidence type="ECO:0000259" key="11">
    <source>
        <dbReference type="Pfam" id="PF17766"/>
    </source>
</evidence>
<dbReference type="CDD" id="cd04852">
    <property type="entry name" value="Peptidases_S8_3"/>
    <property type="match status" value="1"/>
</dbReference>
<dbReference type="Gene3D" id="2.60.40.2310">
    <property type="match status" value="1"/>
</dbReference>
<dbReference type="InterPro" id="IPR010259">
    <property type="entry name" value="S8pro/Inhibitor_I9"/>
</dbReference>
<evidence type="ECO:0000256" key="5">
    <source>
        <dbReference type="ARBA" id="ARBA00022825"/>
    </source>
</evidence>
<feature type="signal peptide" evidence="8">
    <location>
        <begin position="1"/>
        <end position="26"/>
    </location>
</feature>
<evidence type="ECO:0000259" key="10">
    <source>
        <dbReference type="Pfam" id="PF05922"/>
    </source>
</evidence>
<accession>A0A7N0V5U3</accession>
<dbReference type="InterPro" id="IPR015500">
    <property type="entry name" value="Peptidase_S8_subtilisin-rel"/>
</dbReference>
<feature type="active site" description="Charge relay system" evidence="6 7">
    <location>
        <position position="226"/>
    </location>
</feature>
<dbReference type="AlphaFoldDB" id="A0A7N0V5U3"/>
<evidence type="ECO:0000313" key="13">
    <source>
        <dbReference type="Proteomes" id="UP000594263"/>
    </source>
</evidence>
<evidence type="ECO:0000256" key="1">
    <source>
        <dbReference type="ARBA" id="ARBA00011073"/>
    </source>
</evidence>
<feature type="domain" description="Peptidase S8/S53" evidence="9">
    <location>
        <begin position="153"/>
        <end position="603"/>
    </location>
</feature>
<dbReference type="Pfam" id="PF17766">
    <property type="entry name" value="fn3_6"/>
    <property type="match status" value="1"/>
</dbReference>
<dbReference type="PROSITE" id="PS00138">
    <property type="entry name" value="SUBTILASE_SER"/>
    <property type="match status" value="1"/>
</dbReference>
<evidence type="ECO:0000256" key="7">
    <source>
        <dbReference type="PROSITE-ProRule" id="PRU01240"/>
    </source>
</evidence>
<dbReference type="EnsemblPlants" id="Kaladp0101s0075.1.v1.1">
    <property type="protein sequence ID" value="Kaladp0101s0075.1.v1.1"/>
    <property type="gene ID" value="Kaladp0101s0075.v1.1"/>
</dbReference>
<keyword evidence="2 7" id="KW-0645">Protease</keyword>
<dbReference type="InterPro" id="IPR041469">
    <property type="entry name" value="Subtilisin-like_FN3"/>
</dbReference>
<dbReference type="InterPro" id="IPR045051">
    <property type="entry name" value="SBT"/>
</dbReference>
<dbReference type="Gene3D" id="3.30.70.80">
    <property type="entry name" value="Peptidase S8 propeptide/proteinase inhibitor I9"/>
    <property type="match status" value="1"/>
</dbReference>
<protein>
    <recommendedName>
        <fullName evidence="14">Cucumisin</fullName>
    </recommendedName>
</protein>
<keyword evidence="3 8" id="KW-0732">Signal</keyword>
<dbReference type="PRINTS" id="PR00723">
    <property type="entry name" value="SUBTILISIN"/>
</dbReference>
<dbReference type="SUPFAM" id="SSF52743">
    <property type="entry name" value="Subtilisin-like"/>
    <property type="match status" value="1"/>
</dbReference>
<feature type="domain" description="Subtilisin-like protease fibronectin type-III" evidence="11">
    <location>
        <begin position="659"/>
        <end position="756"/>
    </location>
</feature>
<dbReference type="Gramene" id="Kaladp0101s0075.1.v1.1">
    <property type="protein sequence ID" value="Kaladp0101s0075.1.v1.1"/>
    <property type="gene ID" value="Kaladp0101s0075.v1.1"/>
</dbReference>
<keyword evidence="5 7" id="KW-0720">Serine protease</keyword>
<evidence type="ECO:0000256" key="2">
    <source>
        <dbReference type="ARBA" id="ARBA00022670"/>
    </source>
</evidence>
<dbReference type="InterPro" id="IPR023828">
    <property type="entry name" value="Peptidase_S8_Ser-AS"/>
</dbReference>
<dbReference type="PROSITE" id="PS51892">
    <property type="entry name" value="SUBTILASE"/>
    <property type="match status" value="1"/>
</dbReference>
<dbReference type="Pfam" id="PF00082">
    <property type="entry name" value="Peptidase_S8"/>
    <property type="match status" value="1"/>
</dbReference>
<reference evidence="12" key="1">
    <citation type="submission" date="2021-01" db="UniProtKB">
        <authorList>
            <consortium name="EnsemblPlants"/>
        </authorList>
    </citation>
    <scope>IDENTIFICATION</scope>
</reference>
<dbReference type="InterPro" id="IPR034197">
    <property type="entry name" value="Peptidases_S8_3"/>
</dbReference>
<feature type="active site" description="Charge relay system" evidence="6 7">
    <location>
        <position position="161"/>
    </location>
</feature>
<feature type="active site" description="Charge relay system" evidence="6 7">
    <location>
        <position position="554"/>
    </location>
</feature>
<dbReference type="Pfam" id="PF05922">
    <property type="entry name" value="Inhibitor_I9"/>
    <property type="match status" value="1"/>
</dbReference>
<evidence type="ECO:0000256" key="4">
    <source>
        <dbReference type="ARBA" id="ARBA00022801"/>
    </source>
</evidence>
<name>A0A7N0V5U3_KALFE</name>
<keyword evidence="13" id="KW-1185">Reference proteome</keyword>
<dbReference type="InterPro" id="IPR000209">
    <property type="entry name" value="Peptidase_S8/S53_dom"/>
</dbReference>
<sequence>MAKQMQHRLLHRPCLVILLIIIGTSCVEELVSAAGGLRRPHNPAPSPNAQPDELKTYIVYMGEKPKSALIALQVYRTIISKVLGNNGLDALLYSYTKSFSGFAVRMTEQQKDILSGFKGIVSVFESQSRPLQTTRSWDFMGFPLTVNHSTTESDIVIGVLDSGVWPESASFSDVGFGPPPAKWKGSCTPPTANFTCNNKIVGARYYKASGGFGPTDVQSPRDTSGHGTHTASTAAGAVVTGASMLGLGLGTARGGVPAARVAIYKICWVQCADEDILAAFDNAIADGVDIISLSVGGNTPRNYFEDAIAIGSYHAMKAGILASISAGNSGPNFFTTTNVAPWSLGVAASTTDRKYVTSVQLGNSNTYQGVSLNTFDTSNQMHQLIYAGDAPNLAGGFDSSSSQFCVENSLDPALVQDRIVLCESSGNGQAAFVAGAAGALYADNGFKDVARASALPASYLDLPSGTDIYTYMSNNANPTATIFKTETLDGNDTTAPVVGSFSSRGPSPVTPDILKPDISAPGVNILAAWPTVAPVTDVVGDTRSVNYNVISGTSMACPHASGVAAFIKSFNPTWSPAAIKSAMMTTAFPMSPITTPEAEYGYGAGHVNPVKAISPGLVYDAGPTDYINFLCADGYTTQSLRIITGDNSECPTTPGSVHDLNYPSFSLATTTPTAIPVTTYRRTVTNVGSPTSTYTATITAPVGLKVQVTPSTLTFSSLGESQSYTLTVSGAIQDSVASASLIWDDGVHPVRSPIAVVWIVQG</sequence>
<evidence type="ECO:0000313" key="12">
    <source>
        <dbReference type="EnsemblPlants" id="Kaladp0101s0075.1.v1.1"/>
    </source>
</evidence>
<dbReference type="InterPro" id="IPR037045">
    <property type="entry name" value="S8pro/Inhibitor_I9_sf"/>
</dbReference>
<dbReference type="InterPro" id="IPR036852">
    <property type="entry name" value="Peptidase_S8/S53_dom_sf"/>
</dbReference>
<proteinExistence type="inferred from homology"/>
<dbReference type="PANTHER" id="PTHR10795">
    <property type="entry name" value="PROPROTEIN CONVERTASE SUBTILISIN/KEXIN"/>
    <property type="match status" value="1"/>
</dbReference>
<evidence type="ECO:0000256" key="3">
    <source>
        <dbReference type="ARBA" id="ARBA00022729"/>
    </source>
</evidence>
<organism evidence="12 13">
    <name type="scientific">Kalanchoe fedtschenkoi</name>
    <name type="common">Lavender scallops</name>
    <name type="synonym">South American air plant</name>
    <dbReference type="NCBI Taxonomy" id="63787"/>
    <lineage>
        <taxon>Eukaryota</taxon>
        <taxon>Viridiplantae</taxon>
        <taxon>Streptophyta</taxon>
        <taxon>Embryophyta</taxon>
        <taxon>Tracheophyta</taxon>
        <taxon>Spermatophyta</taxon>
        <taxon>Magnoliopsida</taxon>
        <taxon>eudicotyledons</taxon>
        <taxon>Gunneridae</taxon>
        <taxon>Pentapetalae</taxon>
        <taxon>Saxifragales</taxon>
        <taxon>Crassulaceae</taxon>
        <taxon>Kalanchoe</taxon>
    </lineage>
</organism>
<keyword evidence="4 7" id="KW-0378">Hydrolase</keyword>
<dbReference type="CDD" id="cd02120">
    <property type="entry name" value="PA_subtilisin_like"/>
    <property type="match status" value="1"/>
</dbReference>
<feature type="domain" description="Inhibitor I9" evidence="10">
    <location>
        <begin position="56"/>
        <end position="131"/>
    </location>
</feature>
<dbReference type="FunFam" id="3.40.50.200:FF:000006">
    <property type="entry name" value="Subtilisin-like protease SBT1.5"/>
    <property type="match status" value="1"/>
</dbReference>
<dbReference type="Gene3D" id="3.40.50.200">
    <property type="entry name" value="Peptidase S8/S53 domain"/>
    <property type="match status" value="1"/>
</dbReference>
<dbReference type="Gene3D" id="3.50.30.30">
    <property type="match status" value="1"/>
</dbReference>
<dbReference type="GO" id="GO:0006508">
    <property type="term" value="P:proteolysis"/>
    <property type="evidence" value="ECO:0007669"/>
    <property type="project" value="UniProtKB-KW"/>
</dbReference>
<feature type="chain" id="PRO_5029530754" description="Cucumisin" evidence="8">
    <location>
        <begin position="27"/>
        <end position="762"/>
    </location>
</feature>
<dbReference type="Proteomes" id="UP000594263">
    <property type="component" value="Unplaced"/>
</dbReference>
<evidence type="ECO:0000256" key="8">
    <source>
        <dbReference type="SAM" id="SignalP"/>
    </source>
</evidence>
<evidence type="ECO:0008006" key="14">
    <source>
        <dbReference type="Google" id="ProtNLM"/>
    </source>
</evidence>
<dbReference type="GO" id="GO:0004252">
    <property type="term" value="F:serine-type endopeptidase activity"/>
    <property type="evidence" value="ECO:0007669"/>
    <property type="project" value="UniProtKB-UniRule"/>
</dbReference>
<evidence type="ECO:0000256" key="6">
    <source>
        <dbReference type="PIRSR" id="PIRSR615500-1"/>
    </source>
</evidence>
<dbReference type="OMA" id="MGNPPKV"/>